<comment type="caution">
    <text evidence="4">The sequence shown here is derived from an EMBL/GenBank/DDBJ whole genome shotgun (WGS) entry which is preliminary data.</text>
</comment>
<feature type="domain" description="Macro" evidence="3">
    <location>
        <begin position="11"/>
        <end position="193"/>
    </location>
</feature>
<dbReference type="InterPro" id="IPR043472">
    <property type="entry name" value="Macro_dom-like"/>
</dbReference>
<feature type="region of interest" description="Disordered" evidence="2">
    <location>
        <begin position="235"/>
        <end position="266"/>
    </location>
</feature>
<reference evidence="4 5" key="1">
    <citation type="submission" date="2018-08" db="EMBL/GenBank/DDBJ databases">
        <title>Aphanomyces genome sequencing and annotation.</title>
        <authorList>
            <person name="Minardi D."/>
            <person name="Oidtmann B."/>
            <person name="Van Der Giezen M."/>
            <person name="Studholme D.J."/>
        </authorList>
    </citation>
    <scope>NUCLEOTIDE SEQUENCE [LARGE SCALE GENOMIC DNA]</scope>
    <source>
        <strain evidence="4 5">NJM0002</strain>
    </source>
</reference>
<dbReference type="PANTHER" id="PTHR11106">
    <property type="entry name" value="GANGLIOSIDE INDUCED DIFFERENTIATION ASSOCIATED PROTEIN 2-RELATED"/>
    <property type="match status" value="1"/>
</dbReference>
<evidence type="ECO:0000256" key="1">
    <source>
        <dbReference type="ARBA" id="ARBA00008355"/>
    </source>
</evidence>
<gene>
    <name evidence="4" type="ORF">DYB32_004491</name>
</gene>
<dbReference type="InterPro" id="IPR036865">
    <property type="entry name" value="CRAL-TRIO_dom_sf"/>
</dbReference>
<name>A0A3R6WMC9_9STRA</name>
<organism evidence="4 5">
    <name type="scientific">Aphanomyces invadans</name>
    <dbReference type="NCBI Taxonomy" id="157072"/>
    <lineage>
        <taxon>Eukaryota</taxon>
        <taxon>Sar</taxon>
        <taxon>Stramenopiles</taxon>
        <taxon>Oomycota</taxon>
        <taxon>Saprolegniomycetes</taxon>
        <taxon>Saprolegniales</taxon>
        <taxon>Verrucalvaceae</taxon>
        <taxon>Aphanomyces</taxon>
    </lineage>
</organism>
<dbReference type="VEuPathDB" id="FungiDB:H310_00885"/>
<dbReference type="CDD" id="cd00170">
    <property type="entry name" value="SEC14"/>
    <property type="match status" value="1"/>
</dbReference>
<dbReference type="PROSITE" id="PS51154">
    <property type="entry name" value="MACRO"/>
    <property type="match status" value="1"/>
</dbReference>
<dbReference type="Pfam" id="PF01661">
    <property type="entry name" value="Macro"/>
    <property type="match status" value="1"/>
</dbReference>
<comment type="similarity">
    <text evidence="1">Belongs to the GDAP2 family.</text>
</comment>
<evidence type="ECO:0000313" key="5">
    <source>
        <dbReference type="Proteomes" id="UP000285060"/>
    </source>
</evidence>
<dbReference type="PANTHER" id="PTHR11106:SF72">
    <property type="entry name" value="GANGLIOSIDE-INDUCED DIFFERENTIATION-ASSOCIATED PROTEIN 2"/>
    <property type="match status" value="1"/>
</dbReference>
<dbReference type="Proteomes" id="UP000285060">
    <property type="component" value="Unassembled WGS sequence"/>
</dbReference>
<keyword evidence="5" id="KW-1185">Reference proteome</keyword>
<evidence type="ECO:0000256" key="2">
    <source>
        <dbReference type="SAM" id="MobiDB-lite"/>
    </source>
</evidence>
<feature type="compositionally biased region" description="Basic and acidic residues" evidence="2">
    <location>
        <begin position="251"/>
        <end position="266"/>
    </location>
</feature>
<dbReference type="Pfam" id="PF13716">
    <property type="entry name" value="CRAL_TRIO_2"/>
    <property type="match status" value="1"/>
</dbReference>
<dbReference type="SUPFAM" id="SSF52949">
    <property type="entry name" value="Macro domain-like"/>
    <property type="match status" value="1"/>
</dbReference>
<dbReference type="Gene3D" id="3.40.525.10">
    <property type="entry name" value="CRAL-TRIO lipid binding domain"/>
    <property type="match status" value="2"/>
</dbReference>
<dbReference type="SUPFAM" id="SSF52087">
    <property type="entry name" value="CRAL/TRIO domain"/>
    <property type="match status" value="1"/>
</dbReference>
<proteinExistence type="inferred from homology"/>
<accession>A0A3R6WMC9</accession>
<evidence type="ECO:0000259" key="3">
    <source>
        <dbReference type="PROSITE" id="PS51154"/>
    </source>
</evidence>
<dbReference type="InterPro" id="IPR035793">
    <property type="entry name" value="Macro_GDAP2"/>
</dbReference>
<dbReference type="Gene3D" id="3.40.220.10">
    <property type="entry name" value="Leucine Aminopeptidase, subunit E, domain 1"/>
    <property type="match status" value="1"/>
</dbReference>
<dbReference type="InterPro" id="IPR001251">
    <property type="entry name" value="CRAL-TRIO_dom"/>
</dbReference>
<dbReference type="CDD" id="cd02905">
    <property type="entry name" value="Macro_GDAP2-like"/>
    <property type="match status" value="1"/>
</dbReference>
<dbReference type="EMBL" id="QUSY01000341">
    <property type="protein sequence ID" value="RHY30232.1"/>
    <property type="molecule type" value="Genomic_DNA"/>
</dbReference>
<evidence type="ECO:0000313" key="4">
    <source>
        <dbReference type="EMBL" id="RHY30232.1"/>
    </source>
</evidence>
<dbReference type="SMART" id="SM00506">
    <property type="entry name" value="A1pp"/>
    <property type="match status" value="1"/>
</dbReference>
<dbReference type="InterPro" id="IPR002589">
    <property type="entry name" value="Macro_dom"/>
</dbReference>
<protein>
    <recommendedName>
        <fullName evidence="3">Macro domain-containing protein</fullName>
    </recommendedName>
</protein>
<sequence>MPPISSMTVPAVHFRYDTGLNAKVALWNGSIWKLEVDAIVNSTNESLTDDTDVSGEVLKAAGNEIFTEIRSVGTCRTGDAVATRASHSMPCRKLIHTVGPRYNEKYRIAAENALHSSYRNCLRVAKEERAATVAFPCIYRKKKNYPRDDAVHVALRTIRRFLEHFGDAFDLIVLCVDDSNDFRLYHECLPLYFPRSVGEEIAATVALDTLSHINLGDEHGEPVIEERKIRISSIPFTQDGSDNDVDNSDSNQRRHDEDGSDRGTRSDFQDIARLGLIHRAGVDHAGAPVLMVVGKNLPSEAVDLDRVLLYVIHVMDAVVDRKRTIPSCLTLPRYRDNLKAFYILEATMWLKMTLWLAKAFVHNAFYAKVAYLDSIKALEQVAPSLLLPQDK</sequence>
<dbReference type="AlphaFoldDB" id="A0A3R6WMC9"/>